<sequence>MSYPTKEFSPLKLEDYRRVMMDRLSEEELFTTAHIANCMKKGSHTQIPFMAQNIPGRESFFKLEKIFQVHKCVAGGGKALLMALTGVLNAR</sequence>
<accession>A0A565BR04</accession>
<organism evidence="1 2">
    <name type="scientific">Arabis nemorensis</name>
    <dbReference type="NCBI Taxonomy" id="586526"/>
    <lineage>
        <taxon>Eukaryota</taxon>
        <taxon>Viridiplantae</taxon>
        <taxon>Streptophyta</taxon>
        <taxon>Embryophyta</taxon>
        <taxon>Tracheophyta</taxon>
        <taxon>Spermatophyta</taxon>
        <taxon>Magnoliopsida</taxon>
        <taxon>eudicotyledons</taxon>
        <taxon>Gunneridae</taxon>
        <taxon>Pentapetalae</taxon>
        <taxon>rosids</taxon>
        <taxon>malvids</taxon>
        <taxon>Brassicales</taxon>
        <taxon>Brassicaceae</taxon>
        <taxon>Arabideae</taxon>
        <taxon>Arabis</taxon>
    </lineage>
</organism>
<protein>
    <submittedName>
        <fullName evidence="1">Uncharacterized protein</fullName>
    </submittedName>
</protein>
<dbReference type="AlphaFoldDB" id="A0A565BR04"/>
<keyword evidence="2" id="KW-1185">Reference proteome</keyword>
<dbReference type="OrthoDB" id="10249535at2759"/>
<evidence type="ECO:0000313" key="1">
    <source>
        <dbReference type="EMBL" id="VVB03807.1"/>
    </source>
</evidence>
<gene>
    <name evidence="1" type="ORF">ANE_LOCUS14251</name>
</gene>
<proteinExistence type="predicted"/>
<evidence type="ECO:0000313" key="2">
    <source>
        <dbReference type="Proteomes" id="UP000489600"/>
    </source>
</evidence>
<comment type="caution">
    <text evidence="1">The sequence shown here is derived from an EMBL/GenBank/DDBJ whole genome shotgun (WGS) entry which is preliminary data.</text>
</comment>
<reference evidence="1" key="1">
    <citation type="submission" date="2019-07" db="EMBL/GenBank/DDBJ databases">
        <authorList>
            <person name="Dittberner H."/>
        </authorList>
    </citation>
    <scope>NUCLEOTIDE SEQUENCE [LARGE SCALE GENOMIC DNA]</scope>
</reference>
<name>A0A565BR04_9BRAS</name>
<dbReference type="Proteomes" id="UP000489600">
    <property type="component" value="Unassembled WGS sequence"/>
</dbReference>
<dbReference type="EMBL" id="CABITT030000005">
    <property type="protein sequence ID" value="VVB03807.1"/>
    <property type="molecule type" value="Genomic_DNA"/>
</dbReference>